<evidence type="ECO:0000256" key="2">
    <source>
        <dbReference type="ARBA" id="ARBA00022741"/>
    </source>
</evidence>
<dbReference type="GO" id="GO:0006452">
    <property type="term" value="P:translational frameshifting"/>
    <property type="evidence" value="ECO:0007669"/>
    <property type="project" value="EnsemblFungi"/>
</dbReference>
<dbReference type="GO" id="GO:0005829">
    <property type="term" value="C:cytosol"/>
    <property type="evidence" value="ECO:0007669"/>
    <property type="project" value="TreeGrafter"/>
</dbReference>
<evidence type="ECO:0000313" key="6">
    <source>
        <dbReference type="Proteomes" id="UP000095023"/>
    </source>
</evidence>
<accession>A0A1E4TM11</accession>
<dbReference type="Gene3D" id="3.90.640.10">
    <property type="entry name" value="Actin, Chain A, domain 4"/>
    <property type="match status" value="1"/>
</dbReference>
<feature type="compositionally biased region" description="Acidic residues" evidence="4">
    <location>
        <begin position="478"/>
        <end position="490"/>
    </location>
</feature>
<dbReference type="GO" id="GO:0002181">
    <property type="term" value="P:cytoplasmic translation"/>
    <property type="evidence" value="ECO:0007669"/>
    <property type="project" value="EnsemblFungi"/>
</dbReference>
<keyword evidence="3" id="KW-0067">ATP-binding</keyword>
<dbReference type="InterPro" id="IPR043129">
    <property type="entry name" value="ATPase_NBD"/>
</dbReference>
<dbReference type="GO" id="GO:0005634">
    <property type="term" value="C:nucleus"/>
    <property type="evidence" value="ECO:0007669"/>
    <property type="project" value="TreeGrafter"/>
</dbReference>
<dbReference type="GO" id="GO:0140662">
    <property type="term" value="F:ATP-dependent protein folding chaperone"/>
    <property type="evidence" value="ECO:0007669"/>
    <property type="project" value="InterPro"/>
</dbReference>
<evidence type="ECO:0000256" key="4">
    <source>
        <dbReference type="SAM" id="MobiDB-lite"/>
    </source>
</evidence>
<reference evidence="6" key="1">
    <citation type="submission" date="2016-02" db="EMBL/GenBank/DDBJ databases">
        <title>Comparative genomics of biotechnologically important yeasts.</title>
        <authorList>
            <consortium name="DOE Joint Genome Institute"/>
            <person name="Riley R."/>
            <person name="Haridas S."/>
            <person name="Wolfe K.H."/>
            <person name="Lopes M.R."/>
            <person name="Hittinger C.T."/>
            <person name="Goker M."/>
            <person name="Salamov A."/>
            <person name="Wisecaver J."/>
            <person name="Long T.M."/>
            <person name="Aerts A.L."/>
            <person name="Barry K."/>
            <person name="Choi C."/>
            <person name="Clum A."/>
            <person name="Coughlan A.Y."/>
            <person name="Deshpande S."/>
            <person name="Douglass A.P."/>
            <person name="Hanson S.J."/>
            <person name="Klenk H.-P."/>
            <person name="Labutti K."/>
            <person name="Lapidus A."/>
            <person name="Lindquist E."/>
            <person name="Lipzen A."/>
            <person name="Meier-Kolthoff J.P."/>
            <person name="Ohm R.A."/>
            <person name="Otillar R.P."/>
            <person name="Pangilinan J."/>
            <person name="Peng Y."/>
            <person name="Rokas A."/>
            <person name="Rosa C.A."/>
            <person name="Scheuner C."/>
            <person name="Sibirny A.A."/>
            <person name="Slot J.C."/>
            <person name="Stielow J.B."/>
            <person name="Sun H."/>
            <person name="Kurtzman C.P."/>
            <person name="Blackwell M."/>
            <person name="Jeffries T.W."/>
            <person name="Grigoriev I.V."/>
        </authorList>
    </citation>
    <scope>NUCLEOTIDE SEQUENCE [LARGE SCALE GENOMIC DNA]</scope>
    <source>
        <strain evidence="6">NRRL Y-17796</strain>
    </source>
</reference>
<name>A0A1E4TM11_9ASCO</name>
<dbReference type="PROSITE" id="PS01036">
    <property type="entry name" value="HSP70_3"/>
    <property type="match status" value="1"/>
</dbReference>
<dbReference type="Gene3D" id="3.30.30.30">
    <property type="match status" value="1"/>
</dbReference>
<evidence type="ECO:0000256" key="3">
    <source>
        <dbReference type="ARBA" id="ARBA00022840"/>
    </source>
</evidence>
<sequence length="557" mass="59764">MTEDISRTETPLEMPSIVGISFGNKTSSVAVVSRDGSIELIANQDGDRFIPSALSYLNDDEYHGSQALSQLVRNANNTVVNFRDFIGKEYAKIDPTHSARSAHPVESDSKVSYQINGETVSVDTISARHLTRIRDLAADYLGVPVTKAVVAVPSDFTDVQIQALHEIAKTIGLDILQTIKEPVAALIPYTFQSVHPSDKISLVLDIGASRTDGAVIAVRGGLMCILATAHSYDFGGSSLDDILVDFIAKEFEKKYKVDPKSEPRAVAKMYAEAENVKRALSASKTATISIESLASGYDFHMSINRLKFELLARKVFELFTSFADEVVAKSGLDSLQISEIVLAGGTSNIPKISTLLSAKFGELTTVVSPSTSIKAFNTSELIARGCAMQASWISALDADDIQEIMQPSVTVAAHTSKAIGVQLPDNELVVVVEQTTAVPIRKTVVLPGPADDGSVLVSIAEADTEIVSRKIEKPAPSENDDDDDDLDGFEDDEDEEIREIKVKSAASIADIVLEDVKGGSKIEIVINITSKLGMSIAARPVGSSSAVRLETECSLSQ</sequence>
<dbReference type="PANTHER" id="PTHR45639">
    <property type="entry name" value="HSC70CB, ISOFORM G-RELATED"/>
    <property type="match status" value="1"/>
</dbReference>
<dbReference type="GO" id="GO:0051083">
    <property type="term" value="P:'de novo' cotranslational protein folding"/>
    <property type="evidence" value="ECO:0007669"/>
    <property type="project" value="EnsemblFungi"/>
</dbReference>
<feature type="region of interest" description="Disordered" evidence="4">
    <location>
        <begin position="469"/>
        <end position="490"/>
    </location>
</feature>
<keyword evidence="2" id="KW-0547">Nucleotide-binding</keyword>
<dbReference type="GO" id="GO:0006450">
    <property type="term" value="P:regulation of translational fidelity"/>
    <property type="evidence" value="ECO:0007669"/>
    <property type="project" value="EnsemblFungi"/>
</dbReference>
<dbReference type="GO" id="GO:0006364">
    <property type="term" value="P:rRNA processing"/>
    <property type="evidence" value="ECO:0007669"/>
    <property type="project" value="EnsemblFungi"/>
</dbReference>
<keyword evidence="6" id="KW-1185">Reference proteome</keyword>
<dbReference type="InterPro" id="IPR013126">
    <property type="entry name" value="Hsp_70_fam"/>
</dbReference>
<proteinExistence type="inferred from homology"/>
<evidence type="ECO:0000313" key="5">
    <source>
        <dbReference type="EMBL" id="ODV92794.1"/>
    </source>
</evidence>
<dbReference type="AlphaFoldDB" id="A0A1E4TM11"/>
<protein>
    <submittedName>
        <fullName evidence="5">Uncharacterized protein</fullName>
    </submittedName>
</protein>
<dbReference type="SUPFAM" id="SSF53067">
    <property type="entry name" value="Actin-like ATPase domain"/>
    <property type="match status" value="2"/>
</dbReference>
<dbReference type="GO" id="GO:0101031">
    <property type="term" value="C:protein folding chaperone complex"/>
    <property type="evidence" value="ECO:0007669"/>
    <property type="project" value="EnsemblFungi"/>
</dbReference>
<organism evidence="5 6">
    <name type="scientific">Tortispora caseinolytica NRRL Y-17796</name>
    <dbReference type="NCBI Taxonomy" id="767744"/>
    <lineage>
        <taxon>Eukaryota</taxon>
        <taxon>Fungi</taxon>
        <taxon>Dikarya</taxon>
        <taxon>Ascomycota</taxon>
        <taxon>Saccharomycotina</taxon>
        <taxon>Trigonopsidomycetes</taxon>
        <taxon>Trigonopsidales</taxon>
        <taxon>Trigonopsidaceae</taxon>
        <taxon>Tortispora</taxon>
    </lineage>
</organism>
<dbReference type="Pfam" id="PF00012">
    <property type="entry name" value="HSP70"/>
    <property type="match status" value="1"/>
</dbReference>
<dbReference type="OrthoDB" id="29851at2759"/>
<dbReference type="GO" id="GO:0051082">
    <property type="term" value="F:unfolded protein binding"/>
    <property type="evidence" value="ECO:0007669"/>
    <property type="project" value="EnsemblFungi"/>
</dbReference>
<dbReference type="Proteomes" id="UP000095023">
    <property type="component" value="Unassembled WGS sequence"/>
</dbReference>
<dbReference type="InterPro" id="IPR018181">
    <property type="entry name" value="Heat_shock_70_CS"/>
</dbReference>
<evidence type="ECO:0000256" key="1">
    <source>
        <dbReference type="ARBA" id="ARBA00007381"/>
    </source>
</evidence>
<dbReference type="PRINTS" id="PR00301">
    <property type="entry name" value="HEATSHOCK70"/>
</dbReference>
<gene>
    <name evidence="5" type="ORF">CANCADRAFT_1389</name>
</gene>
<dbReference type="PANTHER" id="PTHR45639:SF32">
    <property type="entry name" value="HEAT SHOCK PROTEIN PDR13"/>
    <property type="match status" value="1"/>
</dbReference>
<dbReference type="EMBL" id="KV453841">
    <property type="protein sequence ID" value="ODV92794.1"/>
    <property type="molecule type" value="Genomic_DNA"/>
</dbReference>
<comment type="similarity">
    <text evidence="1">Belongs to the heat shock protein 70 family.</text>
</comment>
<dbReference type="FunFam" id="3.90.640.10:FF:000010">
    <property type="entry name" value="heat shock 70 kDa protein 14"/>
    <property type="match status" value="1"/>
</dbReference>
<dbReference type="Gene3D" id="3.30.420.40">
    <property type="match status" value="2"/>
</dbReference>
<dbReference type="GO" id="GO:0005524">
    <property type="term" value="F:ATP binding"/>
    <property type="evidence" value="ECO:0007669"/>
    <property type="project" value="UniProtKB-KW"/>
</dbReference>